<keyword evidence="1" id="KW-0472">Membrane</keyword>
<comment type="caution">
    <text evidence="2">The sequence shown here is derived from an EMBL/GenBank/DDBJ whole genome shotgun (WGS) entry which is preliminary data.</text>
</comment>
<evidence type="ECO:0000313" key="2">
    <source>
        <dbReference type="EMBL" id="MEK8127914.1"/>
    </source>
</evidence>
<feature type="transmembrane region" description="Helical" evidence="1">
    <location>
        <begin position="30"/>
        <end position="47"/>
    </location>
</feature>
<sequence length="57" mass="6581">MKFIQNGYLNILYAVLLAVVSIFTQEIITFIMLGFVFMALLNINTTLQKILEKLNKE</sequence>
<keyword evidence="1" id="KW-1133">Transmembrane helix</keyword>
<gene>
    <name evidence="2" type="ORF">WMW72_08385</name>
</gene>
<organism evidence="2 3">
    <name type="scientific">Paenibacillus filicis</name>
    <dbReference type="NCBI Taxonomy" id="669464"/>
    <lineage>
        <taxon>Bacteria</taxon>
        <taxon>Bacillati</taxon>
        <taxon>Bacillota</taxon>
        <taxon>Bacilli</taxon>
        <taxon>Bacillales</taxon>
        <taxon>Paenibacillaceae</taxon>
        <taxon>Paenibacillus</taxon>
    </lineage>
</organism>
<accession>A0ABU9DGB4</accession>
<name>A0ABU9DGB4_9BACL</name>
<dbReference type="Proteomes" id="UP001469365">
    <property type="component" value="Unassembled WGS sequence"/>
</dbReference>
<evidence type="ECO:0000313" key="3">
    <source>
        <dbReference type="Proteomes" id="UP001469365"/>
    </source>
</evidence>
<keyword evidence="3" id="KW-1185">Reference proteome</keyword>
<reference evidence="2 3" key="1">
    <citation type="submission" date="2024-04" db="EMBL/GenBank/DDBJ databases">
        <title>draft genome sequnece of Paenibacillus filicis.</title>
        <authorList>
            <person name="Kim D.-U."/>
        </authorList>
    </citation>
    <scope>NUCLEOTIDE SEQUENCE [LARGE SCALE GENOMIC DNA]</scope>
    <source>
        <strain evidence="2 3">KACC14197</strain>
    </source>
</reference>
<feature type="transmembrane region" description="Helical" evidence="1">
    <location>
        <begin position="7"/>
        <end position="24"/>
    </location>
</feature>
<protein>
    <submittedName>
        <fullName evidence="2">Uncharacterized protein</fullName>
    </submittedName>
</protein>
<evidence type="ECO:0000256" key="1">
    <source>
        <dbReference type="SAM" id="Phobius"/>
    </source>
</evidence>
<proteinExistence type="predicted"/>
<keyword evidence="1" id="KW-0812">Transmembrane</keyword>
<dbReference type="EMBL" id="JBBPCC010000004">
    <property type="protein sequence ID" value="MEK8127914.1"/>
    <property type="molecule type" value="Genomic_DNA"/>
</dbReference>
<dbReference type="RefSeq" id="WP_341414977.1">
    <property type="nucleotide sequence ID" value="NZ_JBBPCC010000004.1"/>
</dbReference>